<name>A0A9N9F5V3_9GLOM</name>
<reference evidence="2" key="1">
    <citation type="submission" date="2021-06" db="EMBL/GenBank/DDBJ databases">
        <authorList>
            <person name="Kallberg Y."/>
            <person name="Tangrot J."/>
            <person name="Rosling A."/>
        </authorList>
    </citation>
    <scope>NUCLEOTIDE SEQUENCE</scope>
    <source>
        <strain evidence="2">IA702</strain>
    </source>
</reference>
<dbReference type="Proteomes" id="UP000789572">
    <property type="component" value="Unassembled WGS sequence"/>
</dbReference>
<dbReference type="Gene3D" id="3.40.50.1110">
    <property type="entry name" value="SGNH hydrolase"/>
    <property type="match status" value="1"/>
</dbReference>
<dbReference type="InterPro" id="IPR013830">
    <property type="entry name" value="SGNH_hydro"/>
</dbReference>
<gene>
    <name evidence="2" type="ORF">POCULU_LOCUS3109</name>
</gene>
<dbReference type="InterPro" id="IPR036514">
    <property type="entry name" value="SGNH_hydro_sf"/>
</dbReference>
<dbReference type="CDD" id="cd00229">
    <property type="entry name" value="SGNH_hydrolase"/>
    <property type="match status" value="1"/>
</dbReference>
<dbReference type="GO" id="GO:0004622">
    <property type="term" value="F:phosphatidylcholine lysophospholipase activity"/>
    <property type="evidence" value="ECO:0007669"/>
    <property type="project" value="TreeGrafter"/>
</dbReference>
<dbReference type="InterPro" id="IPR051532">
    <property type="entry name" value="Ester_Hydrolysis_Enzymes"/>
</dbReference>
<proteinExistence type="predicted"/>
<accession>A0A9N9F5V3</accession>
<feature type="domain" description="SGNH hydrolase-type esterase" evidence="1">
    <location>
        <begin position="7"/>
        <end position="196"/>
    </location>
</feature>
<dbReference type="Pfam" id="PF13472">
    <property type="entry name" value="Lipase_GDSL_2"/>
    <property type="match status" value="1"/>
</dbReference>
<dbReference type="PANTHER" id="PTHR30383:SF19">
    <property type="entry name" value="FIBRONECTIN TYPE-III DOMAIN-CONTAINING PROTEIN"/>
    <property type="match status" value="1"/>
</dbReference>
<evidence type="ECO:0000259" key="1">
    <source>
        <dbReference type="Pfam" id="PF13472"/>
    </source>
</evidence>
<sequence>MPYSILLIGDSLTEGYSQYGLVFHPYAQTLQKLFDKAGIDVMIEQKGVSGERVCAGTMQQRLRESLTARRETGNKFDWVVIMAGTNDLASPSANKIFESLKEMYDICEEYNAKVLALSILENGWVNSSERNNRSRSQSNAMIKSYIEGRMQTPASSSNLFFYDLTHDFPLASLSDEDVQKYWDYDKLHLTPAGYDRVGELVFGALKPLIVNELDDRVNDTEMEDENKGAND</sequence>
<protein>
    <submittedName>
        <fullName evidence="2">10160_t:CDS:1</fullName>
    </submittedName>
</protein>
<organism evidence="2 3">
    <name type="scientific">Paraglomus occultum</name>
    <dbReference type="NCBI Taxonomy" id="144539"/>
    <lineage>
        <taxon>Eukaryota</taxon>
        <taxon>Fungi</taxon>
        <taxon>Fungi incertae sedis</taxon>
        <taxon>Mucoromycota</taxon>
        <taxon>Glomeromycotina</taxon>
        <taxon>Glomeromycetes</taxon>
        <taxon>Paraglomerales</taxon>
        <taxon>Paraglomeraceae</taxon>
        <taxon>Paraglomus</taxon>
    </lineage>
</organism>
<comment type="caution">
    <text evidence="2">The sequence shown here is derived from an EMBL/GenBank/DDBJ whole genome shotgun (WGS) entry which is preliminary data.</text>
</comment>
<dbReference type="AlphaFoldDB" id="A0A9N9F5V3"/>
<evidence type="ECO:0000313" key="2">
    <source>
        <dbReference type="EMBL" id="CAG8511764.1"/>
    </source>
</evidence>
<dbReference type="SUPFAM" id="SSF52266">
    <property type="entry name" value="SGNH hydrolase"/>
    <property type="match status" value="1"/>
</dbReference>
<keyword evidence="3" id="KW-1185">Reference proteome</keyword>
<dbReference type="OrthoDB" id="408760at2759"/>
<evidence type="ECO:0000313" key="3">
    <source>
        <dbReference type="Proteomes" id="UP000789572"/>
    </source>
</evidence>
<dbReference type="PANTHER" id="PTHR30383">
    <property type="entry name" value="THIOESTERASE 1/PROTEASE 1/LYSOPHOSPHOLIPASE L1"/>
    <property type="match status" value="1"/>
</dbReference>
<dbReference type="EMBL" id="CAJVPJ010000324">
    <property type="protein sequence ID" value="CAG8511764.1"/>
    <property type="molecule type" value="Genomic_DNA"/>
</dbReference>